<keyword evidence="2 6" id="KW-0378">Hydrolase</keyword>
<keyword evidence="7" id="KW-1185">Reference proteome</keyword>
<dbReference type="Gene3D" id="3.40.50.2300">
    <property type="match status" value="1"/>
</dbReference>
<evidence type="ECO:0000256" key="2">
    <source>
        <dbReference type="ARBA" id="ARBA00022801"/>
    </source>
</evidence>
<dbReference type="SUPFAM" id="SSF52788">
    <property type="entry name" value="Phosphotyrosine protein phosphatases I"/>
    <property type="match status" value="1"/>
</dbReference>
<gene>
    <name evidence="6" type="ORF">JOF45_000287</name>
</gene>
<dbReference type="InterPro" id="IPR050438">
    <property type="entry name" value="LMW_PTPase"/>
</dbReference>
<dbReference type="PANTHER" id="PTHR11717:SF31">
    <property type="entry name" value="LOW MOLECULAR WEIGHT PROTEIN-TYROSINE-PHOSPHATASE ETP-RELATED"/>
    <property type="match status" value="1"/>
</dbReference>
<evidence type="ECO:0000313" key="7">
    <source>
        <dbReference type="Proteomes" id="UP001519331"/>
    </source>
</evidence>
<proteinExistence type="inferred from homology"/>
<dbReference type="EC" id="3.1.3.48" evidence="6"/>
<evidence type="ECO:0000256" key="4">
    <source>
        <dbReference type="SAM" id="MobiDB-lite"/>
    </source>
</evidence>
<dbReference type="PANTHER" id="PTHR11717">
    <property type="entry name" value="LOW MOLECULAR WEIGHT PROTEIN TYROSINE PHOSPHATASE"/>
    <property type="match status" value="1"/>
</dbReference>
<dbReference type="EMBL" id="JAGINX010000001">
    <property type="protein sequence ID" value="MBP2317268.1"/>
    <property type="molecule type" value="Genomic_DNA"/>
</dbReference>
<dbReference type="GO" id="GO:0004725">
    <property type="term" value="F:protein tyrosine phosphatase activity"/>
    <property type="evidence" value="ECO:0007669"/>
    <property type="project" value="UniProtKB-EC"/>
</dbReference>
<dbReference type="PRINTS" id="PR00719">
    <property type="entry name" value="LMWPTPASE"/>
</dbReference>
<protein>
    <submittedName>
        <fullName evidence="6">Protein-tyrosine phosphatase</fullName>
        <ecNumber evidence="6">3.1.3.48</ecNumber>
    </submittedName>
</protein>
<name>A0ABS4SYJ1_9MICC</name>
<dbReference type="InterPro" id="IPR017867">
    <property type="entry name" value="Tyr_phospatase_low_mol_wt"/>
</dbReference>
<feature type="domain" description="Phosphotyrosine protein phosphatase I" evidence="5">
    <location>
        <begin position="5"/>
        <end position="193"/>
    </location>
</feature>
<accession>A0ABS4SYJ1</accession>
<comment type="similarity">
    <text evidence="1">Belongs to the low molecular weight phosphotyrosine protein phosphatase family.</text>
</comment>
<evidence type="ECO:0000256" key="3">
    <source>
        <dbReference type="ARBA" id="ARBA00022912"/>
    </source>
</evidence>
<dbReference type="SMART" id="SM00226">
    <property type="entry name" value="LMWPc"/>
    <property type="match status" value="1"/>
</dbReference>
<dbReference type="RefSeq" id="WP_210047459.1">
    <property type="nucleotide sequence ID" value="NZ_JAGINX010000001.1"/>
</dbReference>
<dbReference type="InterPro" id="IPR036196">
    <property type="entry name" value="Ptyr_pPase_sf"/>
</dbReference>
<keyword evidence="3" id="KW-0904">Protein phosphatase</keyword>
<reference evidence="6 7" key="1">
    <citation type="submission" date="2021-03" db="EMBL/GenBank/DDBJ databases">
        <title>Sequencing the genomes of 1000 actinobacteria strains.</title>
        <authorList>
            <person name="Klenk H.-P."/>
        </authorList>
    </citation>
    <scope>NUCLEOTIDE SEQUENCE [LARGE SCALE GENOMIC DNA]</scope>
    <source>
        <strain evidence="6 7">DSM 12544</strain>
    </source>
</reference>
<dbReference type="InterPro" id="IPR023485">
    <property type="entry name" value="Ptyr_pPase"/>
</dbReference>
<comment type="caution">
    <text evidence="6">The sequence shown here is derived from an EMBL/GenBank/DDBJ whole genome shotgun (WGS) entry which is preliminary data.</text>
</comment>
<evidence type="ECO:0000256" key="1">
    <source>
        <dbReference type="ARBA" id="ARBA00011063"/>
    </source>
</evidence>
<evidence type="ECO:0000313" key="6">
    <source>
        <dbReference type="EMBL" id="MBP2317268.1"/>
    </source>
</evidence>
<feature type="region of interest" description="Disordered" evidence="4">
    <location>
        <begin position="149"/>
        <end position="168"/>
    </location>
</feature>
<organism evidence="6 7">
    <name type="scientific">Nesterenkonia lacusekhoensis</name>
    <dbReference type="NCBI Taxonomy" id="150832"/>
    <lineage>
        <taxon>Bacteria</taxon>
        <taxon>Bacillati</taxon>
        <taxon>Actinomycetota</taxon>
        <taxon>Actinomycetes</taxon>
        <taxon>Micrococcales</taxon>
        <taxon>Micrococcaceae</taxon>
        <taxon>Nesterenkonia</taxon>
    </lineage>
</organism>
<dbReference type="Proteomes" id="UP001519331">
    <property type="component" value="Unassembled WGS sequence"/>
</dbReference>
<evidence type="ECO:0000259" key="5">
    <source>
        <dbReference type="SMART" id="SM00226"/>
    </source>
</evidence>
<sequence>MTEPYTVLTVCTGNICRSPAMERLLTHHLGEEGIRVHSGGTHAHDGEDMQPAMKERVSDYGADAQNFVADQLTPQMVRDSDLILTATRVHVEDILADVPEAEDRTFTIREFGRLLSAVDTSQIAETVGQDAAVADRLAALVPLVAQRRTGAASSGRNGRGRQDDVVDPYMLPDDVYDESFRQLREPIEALADALR</sequence>
<dbReference type="Pfam" id="PF01451">
    <property type="entry name" value="LMWPc"/>
    <property type="match status" value="1"/>
</dbReference>